<feature type="transmembrane region" description="Helical" evidence="1">
    <location>
        <begin position="6"/>
        <end position="23"/>
    </location>
</feature>
<protein>
    <submittedName>
        <fullName evidence="2">Uncharacterized protein</fullName>
    </submittedName>
</protein>
<evidence type="ECO:0000256" key="1">
    <source>
        <dbReference type="SAM" id="Phobius"/>
    </source>
</evidence>
<sequence length="36" mass="4191">MLPEHVIIVLIWLVTVGLVVFAIPRNRIREAWVSLH</sequence>
<proteinExistence type="predicted"/>
<keyword evidence="3" id="KW-1185">Reference proteome</keyword>
<evidence type="ECO:0000313" key="2">
    <source>
        <dbReference type="EMBL" id="REE86187.1"/>
    </source>
</evidence>
<gene>
    <name evidence="2" type="ORF">A8990_11184</name>
</gene>
<keyword evidence="1" id="KW-0812">Transmembrane</keyword>
<keyword evidence="1" id="KW-0472">Membrane</keyword>
<dbReference type="EMBL" id="QTTN01000011">
    <property type="protein sequence ID" value="REE86187.1"/>
    <property type="molecule type" value="Genomic_DNA"/>
</dbReference>
<organism evidence="2 3">
    <name type="scientific">Paenibacillus taihuensis</name>
    <dbReference type="NCBI Taxonomy" id="1156355"/>
    <lineage>
        <taxon>Bacteria</taxon>
        <taxon>Bacillati</taxon>
        <taxon>Bacillota</taxon>
        <taxon>Bacilli</taxon>
        <taxon>Bacillales</taxon>
        <taxon>Paenibacillaceae</taxon>
        <taxon>Paenibacillus</taxon>
    </lineage>
</organism>
<name>A0A3D9S167_9BACL</name>
<dbReference type="AlphaFoldDB" id="A0A3D9S167"/>
<keyword evidence="1" id="KW-1133">Transmembrane helix</keyword>
<accession>A0A3D9S167</accession>
<comment type="caution">
    <text evidence="2">The sequence shown here is derived from an EMBL/GenBank/DDBJ whole genome shotgun (WGS) entry which is preliminary data.</text>
</comment>
<evidence type="ECO:0000313" key="3">
    <source>
        <dbReference type="Proteomes" id="UP000256304"/>
    </source>
</evidence>
<reference evidence="2 3" key="1">
    <citation type="submission" date="2018-08" db="EMBL/GenBank/DDBJ databases">
        <title>Genomic Encyclopedia of Type Strains, Phase III (KMG-III): the genomes of soil and plant-associated and newly described type strains.</title>
        <authorList>
            <person name="Whitman W."/>
        </authorList>
    </citation>
    <scope>NUCLEOTIDE SEQUENCE [LARGE SCALE GENOMIC DNA]</scope>
    <source>
        <strain evidence="2 3">CGMCC 1.10966</strain>
    </source>
</reference>
<dbReference type="Proteomes" id="UP000256304">
    <property type="component" value="Unassembled WGS sequence"/>
</dbReference>